<reference evidence="1" key="1">
    <citation type="submission" date="2021-05" db="EMBL/GenBank/DDBJ databases">
        <authorList>
            <person name="Pan Q."/>
            <person name="Jouanno E."/>
            <person name="Zahm M."/>
            <person name="Klopp C."/>
            <person name="Cabau C."/>
            <person name="Louis A."/>
            <person name="Berthelot C."/>
            <person name="Parey E."/>
            <person name="Roest Crollius H."/>
            <person name="Montfort J."/>
            <person name="Robinson-Rechavi M."/>
            <person name="Bouchez O."/>
            <person name="Lampietro C."/>
            <person name="Lopez Roques C."/>
            <person name="Donnadieu C."/>
            <person name="Postlethwait J."/>
            <person name="Bobe J."/>
            <person name="Dillon D."/>
            <person name="Chandos A."/>
            <person name="von Hippel F."/>
            <person name="Guiguen Y."/>
        </authorList>
    </citation>
    <scope>NUCLEOTIDE SEQUENCE</scope>
    <source>
        <strain evidence="1">YG-Jan2019</strain>
    </source>
</reference>
<proteinExistence type="predicted"/>
<dbReference type="EMBL" id="CM055754">
    <property type="protein sequence ID" value="KAJ7990911.1"/>
    <property type="molecule type" value="Genomic_DNA"/>
</dbReference>
<organism evidence="1 2">
    <name type="scientific">Dallia pectoralis</name>
    <name type="common">Alaska blackfish</name>
    <dbReference type="NCBI Taxonomy" id="75939"/>
    <lineage>
        <taxon>Eukaryota</taxon>
        <taxon>Metazoa</taxon>
        <taxon>Chordata</taxon>
        <taxon>Craniata</taxon>
        <taxon>Vertebrata</taxon>
        <taxon>Euteleostomi</taxon>
        <taxon>Actinopterygii</taxon>
        <taxon>Neopterygii</taxon>
        <taxon>Teleostei</taxon>
        <taxon>Protacanthopterygii</taxon>
        <taxon>Esociformes</taxon>
        <taxon>Umbridae</taxon>
        <taxon>Dallia</taxon>
    </lineage>
</organism>
<sequence length="97" mass="10804">MCDHAVVWEYLMSLCREKRHMLWMKLLAAAHREECQSLGSHSLTHIIISERIPPTLASLVFPSLSDKEVSGGGGLGRPVHPPRVLVLCQSPLPVPWV</sequence>
<protein>
    <submittedName>
        <fullName evidence="1">Uncharacterized protein</fullName>
    </submittedName>
</protein>
<accession>A0ACC2FHQ7</accession>
<keyword evidence="2" id="KW-1185">Reference proteome</keyword>
<name>A0ACC2FHQ7_DALPE</name>
<dbReference type="Proteomes" id="UP001157502">
    <property type="component" value="Chromosome 27"/>
</dbReference>
<comment type="caution">
    <text evidence="1">The sequence shown here is derived from an EMBL/GenBank/DDBJ whole genome shotgun (WGS) entry which is preliminary data.</text>
</comment>
<gene>
    <name evidence="1" type="ORF">DPEC_G00291800</name>
</gene>
<evidence type="ECO:0000313" key="1">
    <source>
        <dbReference type="EMBL" id="KAJ7990911.1"/>
    </source>
</evidence>
<evidence type="ECO:0000313" key="2">
    <source>
        <dbReference type="Proteomes" id="UP001157502"/>
    </source>
</evidence>